<dbReference type="SUPFAM" id="SSF51126">
    <property type="entry name" value="Pectin lyase-like"/>
    <property type="match status" value="1"/>
</dbReference>
<organism evidence="5 6">
    <name type="scientific">Vibrio tritonius</name>
    <dbReference type="NCBI Taxonomy" id="1435069"/>
    <lineage>
        <taxon>Bacteria</taxon>
        <taxon>Pseudomonadati</taxon>
        <taxon>Pseudomonadota</taxon>
        <taxon>Gammaproteobacteria</taxon>
        <taxon>Vibrionales</taxon>
        <taxon>Vibrionaceae</taxon>
        <taxon>Vibrio</taxon>
    </lineage>
</organism>
<comment type="subcellular location">
    <subcellularLocation>
        <location evidence="2">Secreted</location>
    </subcellularLocation>
</comment>
<keyword evidence="1 2" id="KW-0456">Lyase</keyword>
<comment type="caution">
    <text evidence="5">The sequence shown here is derived from an EMBL/GenBank/DDBJ whole genome shotgun (WGS) entry which is preliminary data.</text>
</comment>
<evidence type="ECO:0000313" key="5">
    <source>
        <dbReference type="EMBL" id="MCA2017078.1"/>
    </source>
</evidence>
<feature type="domain" description="Pectate lyase" evidence="4">
    <location>
        <begin position="61"/>
        <end position="320"/>
    </location>
</feature>
<sequence length="391" mass="42521">MTFSSHFAKRTLGVAVTCALTSMFAAVSAQAGPLYTNEALTEATIGFATQNGGTTGGANADSAHIYLVSSISAFEAALDEDEGDARIIQIQGTIDISGGTAYSSFNDQKSRSQIKIPSNTTIIGVTSDAGFTNGSLVMSHVNNVIIRNIHIETPVDVAPHFESGDGWNAEWDSMTITYSKNVWVDHVTFDDGSYTDADYTEVDGYEYVRHDGMLDIKHGSDFVTVSASLFENHNKTMLIGHSKSNSKEDSGHLRVTLADNVFSKTTQRTPRVRYGKIHAFNNLFEGDYKDDTYPFMYAFGLGYEGSINSQYNVFNIDNLKTSKQYKVAKVYKTNSELTDTGSVFNDTTLDLSGSNIPADVSWNIPYSYSLYSTEGLAAYLKATAGAGKLSL</sequence>
<dbReference type="EMBL" id="JAIWIU010000086">
    <property type="protein sequence ID" value="MCA2017078.1"/>
    <property type="molecule type" value="Genomic_DNA"/>
</dbReference>
<name>A0ABS7YN14_9VIBR</name>
<dbReference type="Pfam" id="PF00544">
    <property type="entry name" value="Pectate_lyase_4"/>
    <property type="match status" value="1"/>
</dbReference>
<dbReference type="Proteomes" id="UP001199044">
    <property type="component" value="Unassembled WGS sequence"/>
</dbReference>
<dbReference type="InterPro" id="IPR012334">
    <property type="entry name" value="Pectin_lyas_fold"/>
</dbReference>
<gene>
    <name evidence="5" type="ORF">LDJ79_13210</name>
</gene>
<evidence type="ECO:0000313" key="6">
    <source>
        <dbReference type="Proteomes" id="UP001199044"/>
    </source>
</evidence>
<keyword evidence="3" id="KW-0732">Signal</keyword>
<dbReference type="GO" id="GO:0016829">
    <property type="term" value="F:lyase activity"/>
    <property type="evidence" value="ECO:0007669"/>
    <property type="project" value="UniProtKB-KW"/>
</dbReference>
<dbReference type="SMART" id="SM00656">
    <property type="entry name" value="Amb_all"/>
    <property type="match status" value="1"/>
</dbReference>
<comment type="similarity">
    <text evidence="2">Belongs to the polysaccharide lyase 1 family.</text>
</comment>
<evidence type="ECO:0000259" key="4">
    <source>
        <dbReference type="SMART" id="SM00656"/>
    </source>
</evidence>
<dbReference type="PANTHER" id="PTHR31683">
    <property type="entry name" value="PECTATE LYASE 18-RELATED"/>
    <property type="match status" value="1"/>
</dbReference>
<dbReference type="Gene3D" id="2.160.20.10">
    <property type="entry name" value="Single-stranded right-handed beta-helix, Pectin lyase-like"/>
    <property type="match status" value="1"/>
</dbReference>
<keyword evidence="6" id="KW-1185">Reference proteome</keyword>
<dbReference type="InterPro" id="IPR011050">
    <property type="entry name" value="Pectin_lyase_fold/virulence"/>
</dbReference>
<proteinExistence type="inferred from homology"/>
<dbReference type="PANTHER" id="PTHR31683:SF18">
    <property type="entry name" value="PECTATE LYASE 21-RELATED"/>
    <property type="match status" value="1"/>
</dbReference>
<reference evidence="6" key="1">
    <citation type="submission" date="2023-07" db="EMBL/GenBank/DDBJ databases">
        <title>Molecular identification of indigenous halophilic bacteria isolated from red sea cost, biodegradation of synthetic dyes and assessment of degraded metabolite toxicity.</title>
        <authorList>
            <person name="Chaieb K."/>
            <person name="Altayb H.N."/>
        </authorList>
    </citation>
    <scope>NUCLEOTIDE SEQUENCE [LARGE SCALE GENOMIC DNA]</scope>
    <source>
        <strain evidence="6">K20</strain>
    </source>
</reference>
<feature type="chain" id="PRO_5046661516" evidence="3">
    <location>
        <begin position="32"/>
        <end position="391"/>
    </location>
</feature>
<dbReference type="InterPro" id="IPR002022">
    <property type="entry name" value="Pec_lyase"/>
</dbReference>
<keyword evidence="2" id="KW-0964">Secreted</keyword>
<feature type="signal peptide" evidence="3">
    <location>
        <begin position="1"/>
        <end position="31"/>
    </location>
</feature>
<evidence type="ECO:0000256" key="2">
    <source>
        <dbReference type="RuleBase" id="RU361173"/>
    </source>
</evidence>
<protein>
    <submittedName>
        <fullName evidence="5">Polysaccharide lyase</fullName>
    </submittedName>
</protein>
<evidence type="ECO:0000256" key="1">
    <source>
        <dbReference type="ARBA" id="ARBA00023239"/>
    </source>
</evidence>
<dbReference type="RefSeq" id="WP_068717803.1">
    <property type="nucleotide sequence ID" value="NZ_AP014636.1"/>
</dbReference>
<keyword evidence="2" id="KW-0624">Polysaccharide degradation</keyword>
<evidence type="ECO:0000256" key="3">
    <source>
        <dbReference type="SAM" id="SignalP"/>
    </source>
</evidence>
<accession>A0ABS7YN14</accession>
<keyword evidence="2" id="KW-0119">Carbohydrate metabolism</keyword>
<dbReference type="InterPro" id="IPR045032">
    <property type="entry name" value="PEL"/>
</dbReference>